<dbReference type="InterPro" id="IPR029063">
    <property type="entry name" value="SAM-dependent_MTases_sf"/>
</dbReference>
<dbReference type="Proteomes" id="UP000008315">
    <property type="component" value="Chromosome"/>
</dbReference>
<gene>
    <name evidence="1" type="ordered locus">MEALZ_0737</name>
</gene>
<evidence type="ECO:0000313" key="1">
    <source>
        <dbReference type="EMBL" id="CCE22432.1"/>
    </source>
</evidence>
<dbReference type="KEGG" id="mah:MEALZ_0737"/>
<reference evidence="2" key="1">
    <citation type="journal article" date="2012" name="J. Bacteriol.">
        <title>Genome sequence of the haloalkaliphilic methanotrophic bacterium Methylomicrobium alcaliphilum 20Z.</title>
        <authorList>
            <person name="Vuilleumier S."/>
            <person name="Khmelenina V.N."/>
            <person name="Bringel F."/>
            <person name="Reshetnikov A.S."/>
            <person name="Lajus A."/>
            <person name="Mangenot S."/>
            <person name="Rouy Z."/>
            <person name="Op den Camp H.J."/>
            <person name="Jetten M.S."/>
            <person name="Dispirito A.A."/>
            <person name="Dunfield P."/>
            <person name="Klotz M.G."/>
            <person name="Semrau J.D."/>
            <person name="Stein L.Y."/>
            <person name="Barbe V."/>
            <person name="Medigue C."/>
            <person name="Trotsenko Y.A."/>
            <person name="Kalyuzhnaya M.G."/>
        </authorList>
    </citation>
    <scope>NUCLEOTIDE SEQUENCE [LARGE SCALE GENOMIC DNA]</scope>
    <source>
        <strain evidence="2">DSM 19304 / NCIMB 14124 / VKM B-2133 / 20Z</strain>
    </source>
</reference>
<dbReference type="STRING" id="1091494.MEALZ_0737"/>
<dbReference type="EMBL" id="FO082060">
    <property type="protein sequence ID" value="CCE22432.1"/>
    <property type="molecule type" value="Genomic_DNA"/>
</dbReference>
<organism evidence="1 2">
    <name type="scientific">Methylotuvimicrobium alcaliphilum (strain DSM 19304 / NCIMB 14124 / VKM B-2133 / 20Z)</name>
    <name type="common">Methylomicrobium alcaliphilum</name>
    <dbReference type="NCBI Taxonomy" id="1091494"/>
    <lineage>
        <taxon>Bacteria</taxon>
        <taxon>Pseudomonadati</taxon>
        <taxon>Pseudomonadota</taxon>
        <taxon>Gammaproteobacteria</taxon>
        <taxon>Methylococcales</taxon>
        <taxon>Methylococcaceae</taxon>
        <taxon>Methylotuvimicrobium</taxon>
    </lineage>
</organism>
<sequence>MLITDNDVSYVSSSCIDPIGRVFFYKERLFRTICCPSSAALYQKFILEDVFQDAKSIGLVNTWIPEDIEFNNANILLEHEVLNFASHAAELTAESLWKAANMIVNLNNLLLSFFLQLKDCHPWNVMMKYGQPIYIDFGSIVAYKEFNLLWYEEFKKFYLIPLWLYKNYGEKASNEYRKEHCTGFGHYFMTKVFPTDQFDFPRFTGKVSDRVTISAFFEDVKNWLILNQPVANKKKWAGYIQSGDDQNPLKPISIKHKFVFDEISRIRPKKVLDMASNKGFYSEVAARLGAKVISFDNEEFNVNKCNQVAEQHHLNITAVLLDFLHPTPPSGIGLSFPSAYDRFQADMLLVLGFIHHICIGMGVSLTLFSKILLSYKPNNIIIEFVYADDVHVTNWKKSIPLDYSRSALNNLMDNEGFLISSEVCVEYKGVHRDIVLFSKVI</sequence>
<dbReference type="PATRIC" id="fig|271065.3.peg.754"/>
<dbReference type="SUPFAM" id="SSF53335">
    <property type="entry name" value="S-adenosyl-L-methionine-dependent methyltransferases"/>
    <property type="match status" value="1"/>
</dbReference>
<keyword evidence="2" id="KW-1185">Reference proteome</keyword>
<dbReference type="Gene3D" id="3.40.50.150">
    <property type="entry name" value="Vaccinia Virus protein VP39"/>
    <property type="match status" value="1"/>
</dbReference>
<accession>G4T1L0</accession>
<dbReference type="RefSeq" id="WP_014147236.1">
    <property type="nucleotide sequence ID" value="NC_016112.1"/>
</dbReference>
<dbReference type="AlphaFoldDB" id="G4T1L0"/>
<proteinExistence type="predicted"/>
<protein>
    <submittedName>
        <fullName evidence="1">Uncharacterized protein</fullName>
    </submittedName>
</protein>
<name>G4T1L0_META2</name>
<dbReference type="HOGENOM" id="CLU_047692_0_0_6"/>
<evidence type="ECO:0000313" key="2">
    <source>
        <dbReference type="Proteomes" id="UP000008315"/>
    </source>
</evidence>